<dbReference type="AlphaFoldDB" id="A0A8J5KPV7"/>
<name>A0A8J5KPV7_HOMAM</name>
<evidence type="ECO:0000313" key="3">
    <source>
        <dbReference type="Proteomes" id="UP000747542"/>
    </source>
</evidence>
<feature type="compositionally biased region" description="Acidic residues" evidence="1">
    <location>
        <begin position="45"/>
        <end position="70"/>
    </location>
</feature>
<sequence>MAKRSKDFLSQDDLDHILNTTGELPENLSDLDSEDEEQVDKLEFEELYDSDIDQDYNPEPSDVESYESSDSEVPLLPPSREKARRTSTSAKRRGAYRCLAPAPAPSG</sequence>
<dbReference type="EMBL" id="JAHLQT010012911">
    <property type="protein sequence ID" value="KAG7171144.1"/>
    <property type="molecule type" value="Genomic_DNA"/>
</dbReference>
<comment type="caution">
    <text evidence="2">The sequence shown here is derived from an EMBL/GenBank/DDBJ whole genome shotgun (WGS) entry which is preliminary data.</text>
</comment>
<keyword evidence="3" id="KW-1185">Reference proteome</keyword>
<organism evidence="2 3">
    <name type="scientific">Homarus americanus</name>
    <name type="common">American lobster</name>
    <dbReference type="NCBI Taxonomy" id="6706"/>
    <lineage>
        <taxon>Eukaryota</taxon>
        <taxon>Metazoa</taxon>
        <taxon>Ecdysozoa</taxon>
        <taxon>Arthropoda</taxon>
        <taxon>Crustacea</taxon>
        <taxon>Multicrustacea</taxon>
        <taxon>Malacostraca</taxon>
        <taxon>Eumalacostraca</taxon>
        <taxon>Eucarida</taxon>
        <taxon>Decapoda</taxon>
        <taxon>Pleocyemata</taxon>
        <taxon>Astacidea</taxon>
        <taxon>Nephropoidea</taxon>
        <taxon>Nephropidae</taxon>
        <taxon>Homarus</taxon>
    </lineage>
</organism>
<evidence type="ECO:0000256" key="1">
    <source>
        <dbReference type="SAM" id="MobiDB-lite"/>
    </source>
</evidence>
<accession>A0A8J5KPV7</accession>
<reference evidence="2" key="1">
    <citation type="journal article" date="2021" name="Sci. Adv.">
        <title>The American lobster genome reveals insights on longevity, neural, and immune adaptations.</title>
        <authorList>
            <person name="Polinski J.M."/>
            <person name="Zimin A.V."/>
            <person name="Clark K.F."/>
            <person name="Kohn A.B."/>
            <person name="Sadowski N."/>
            <person name="Timp W."/>
            <person name="Ptitsyn A."/>
            <person name="Khanna P."/>
            <person name="Romanova D.Y."/>
            <person name="Williams P."/>
            <person name="Greenwood S.J."/>
            <person name="Moroz L.L."/>
            <person name="Walt D.R."/>
            <person name="Bodnar A.G."/>
        </authorList>
    </citation>
    <scope>NUCLEOTIDE SEQUENCE</scope>
    <source>
        <strain evidence="2">GMGI-L3</strain>
    </source>
</reference>
<evidence type="ECO:0000313" key="2">
    <source>
        <dbReference type="EMBL" id="KAG7171144.1"/>
    </source>
</evidence>
<feature type="compositionally biased region" description="Basic residues" evidence="1">
    <location>
        <begin position="82"/>
        <end position="95"/>
    </location>
</feature>
<dbReference type="Proteomes" id="UP000747542">
    <property type="component" value="Unassembled WGS sequence"/>
</dbReference>
<feature type="region of interest" description="Disordered" evidence="1">
    <location>
        <begin position="1"/>
        <end position="107"/>
    </location>
</feature>
<feature type="compositionally biased region" description="Basic and acidic residues" evidence="1">
    <location>
        <begin position="1"/>
        <end position="16"/>
    </location>
</feature>
<protein>
    <submittedName>
        <fullName evidence="2">Uncharacterized protein</fullName>
    </submittedName>
</protein>
<proteinExistence type="predicted"/>
<feature type="compositionally biased region" description="Acidic residues" evidence="1">
    <location>
        <begin position="29"/>
        <end position="38"/>
    </location>
</feature>
<gene>
    <name evidence="2" type="ORF">Hamer_G025928</name>
</gene>